<evidence type="ECO:0000259" key="2">
    <source>
        <dbReference type="PROSITE" id="PS50975"/>
    </source>
</evidence>
<name>A0A518BP34_9BACT</name>
<dbReference type="PANTHER" id="PTHR21621">
    <property type="entry name" value="RIBOSOMAL PROTEIN S6 MODIFICATION PROTEIN"/>
    <property type="match status" value="1"/>
</dbReference>
<dbReference type="EMBL" id="CP036287">
    <property type="protein sequence ID" value="QDU68738.1"/>
    <property type="molecule type" value="Genomic_DNA"/>
</dbReference>
<dbReference type="GO" id="GO:0005737">
    <property type="term" value="C:cytoplasm"/>
    <property type="evidence" value="ECO:0007669"/>
    <property type="project" value="TreeGrafter"/>
</dbReference>
<keyword evidence="1" id="KW-0547">Nucleotide-binding</keyword>
<evidence type="ECO:0000313" key="3">
    <source>
        <dbReference type="EMBL" id="QDU68738.1"/>
    </source>
</evidence>
<sequence>MSAAGRHGNLARVKRDESIDLRAHSRREVPFVVELCLEAAARLGWNTEVLDPAFGYLWEVELPGGRRRAMVGAKTPINDAAAAQLALDKHYAGVVLRRAGFGVPAGVRALSPKHFADTRYAKDVGLDPALELARAKGFPLIVKPNRLSHGRFVRLVETEKELRRGIEAIWGLDRVALAQTVVDGRELRVDVLDGELLAAYERRPFTVVGDGERDVATLLRSIDSRFESFDPKTLAKRLGETREARSSGGGTGLAQRVPAQGEKVTLDEPILNLNRLCTAELLPQLPDRWRDFAVRAGQALGLRLAGVDLRVRSLAADPSEATVIEVNATPLLAQLAHMGHRELAVSGQARILEALLRS</sequence>
<reference evidence="3 4" key="1">
    <citation type="submission" date="2019-02" db="EMBL/GenBank/DDBJ databases">
        <title>Deep-cultivation of Planctomycetes and their phenomic and genomic characterization uncovers novel biology.</title>
        <authorList>
            <person name="Wiegand S."/>
            <person name="Jogler M."/>
            <person name="Boedeker C."/>
            <person name="Pinto D."/>
            <person name="Vollmers J."/>
            <person name="Rivas-Marin E."/>
            <person name="Kohn T."/>
            <person name="Peeters S.H."/>
            <person name="Heuer A."/>
            <person name="Rast P."/>
            <person name="Oberbeckmann S."/>
            <person name="Bunk B."/>
            <person name="Jeske O."/>
            <person name="Meyerdierks A."/>
            <person name="Storesund J.E."/>
            <person name="Kallscheuer N."/>
            <person name="Luecker S."/>
            <person name="Lage O.M."/>
            <person name="Pohl T."/>
            <person name="Merkel B.J."/>
            <person name="Hornburger P."/>
            <person name="Mueller R.-W."/>
            <person name="Bruemmer F."/>
            <person name="Labrenz M."/>
            <person name="Spormann A.M."/>
            <person name="Op den Camp H."/>
            <person name="Overmann J."/>
            <person name="Amann R."/>
            <person name="Jetten M.S.M."/>
            <person name="Mascher T."/>
            <person name="Medema M.H."/>
            <person name="Devos D.P."/>
            <person name="Kaster A.-K."/>
            <person name="Ovreas L."/>
            <person name="Rohde M."/>
            <person name="Galperin M.Y."/>
            <person name="Jogler C."/>
        </authorList>
    </citation>
    <scope>NUCLEOTIDE SEQUENCE [LARGE SCALE GENOMIC DNA]</scope>
    <source>
        <strain evidence="3 4">Pla133</strain>
    </source>
</reference>
<dbReference type="GO" id="GO:0009432">
    <property type="term" value="P:SOS response"/>
    <property type="evidence" value="ECO:0007669"/>
    <property type="project" value="TreeGrafter"/>
</dbReference>
<dbReference type="AlphaFoldDB" id="A0A518BP34"/>
<dbReference type="GO" id="GO:0071160">
    <property type="term" value="F:cyanophycin synthetase activity (L-aspartate-adding)"/>
    <property type="evidence" value="ECO:0007669"/>
    <property type="project" value="UniProtKB-EC"/>
</dbReference>
<gene>
    <name evidence="3" type="primary">cphA_3</name>
    <name evidence="3" type="ORF">Pla133_38410</name>
</gene>
<keyword evidence="3" id="KW-0436">Ligase</keyword>
<dbReference type="EC" id="6.3.2.29" evidence="3"/>
<dbReference type="Gene3D" id="3.30.1490.20">
    <property type="entry name" value="ATP-grasp fold, A domain"/>
    <property type="match status" value="1"/>
</dbReference>
<evidence type="ECO:0000313" key="4">
    <source>
        <dbReference type="Proteomes" id="UP000316921"/>
    </source>
</evidence>
<dbReference type="PROSITE" id="PS50975">
    <property type="entry name" value="ATP_GRASP"/>
    <property type="match status" value="1"/>
</dbReference>
<dbReference type="Proteomes" id="UP000316921">
    <property type="component" value="Chromosome"/>
</dbReference>
<proteinExistence type="predicted"/>
<dbReference type="InterPro" id="IPR013815">
    <property type="entry name" value="ATP_grasp_subdomain_1"/>
</dbReference>
<accession>A0A518BP34</accession>
<dbReference type="GO" id="GO:0018169">
    <property type="term" value="F:ribosomal S6-glutamic acid ligase activity"/>
    <property type="evidence" value="ECO:0007669"/>
    <property type="project" value="TreeGrafter"/>
</dbReference>
<dbReference type="Gene3D" id="3.30.470.20">
    <property type="entry name" value="ATP-grasp fold, B domain"/>
    <property type="match status" value="2"/>
</dbReference>
<dbReference type="PANTHER" id="PTHR21621:SF0">
    <property type="entry name" value="BETA-CITRYLGLUTAMATE SYNTHASE B-RELATED"/>
    <property type="match status" value="1"/>
</dbReference>
<evidence type="ECO:0000256" key="1">
    <source>
        <dbReference type="PROSITE-ProRule" id="PRU00409"/>
    </source>
</evidence>
<organism evidence="3 4">
    <name type="scientific">Engelhardtia mirabilis</name>
    <dbReference type="NCBI Taxonomy" id="2528011"/>
    <lineage>
        <taxon>Bacteria</taxon>
        <taxon>Pseudomonadati</taxon>
        <taxon>Planctomycetota</taxon>
        <taxon>Planctomycetia</taxon>
        <taxon>Planctomycetia incertae sedis</taxon>
        <taxon>Engelhardtia</taxon>
    </lineage>
</organism>
<keyword evidence="1" id="KW-0067">ATP-binding</keyword>
<feature type="domain" description="ATP-grasp" evidence="2">
    <location>
        <begin position="93"/>
        <end position="356"/>
    </location>
</feature>
<keyword evidence="4" id="KW-1185">Reference proteome</keyword>
<protein>
    <submittedName>
        <fullName evidence="3">Cyanophycin synthetase</fullName>
        <ecNumber evidence="3">6.3.2.29</ecNumber>
    </submittedName>
</protein>
<dbReference type="KEGG" id="pbap:Pla133_38410"/>
<dbReference type="GO" id="GO:0005524">
    <property type="term" value="F:ATP binding"/>
    <property type="evidence" value="ECO:0007669"/>
    <property type="project" value="UniProtKB-UniRule"/>
</dbReference>
<dbReference type="GO" id="GO:0046872">
    <property type="term" value="F:metal ion binding"/>
    <property type="evidence" value="ECO:0007669"/>
    <property type="project" value="InterPro"/>
</dbReference>
<dbReference type="InterPro" id="IPR011761">
    <property type="entry name" value="ATP-grasp"/>
</dbReference>
<dbReference type="SUPFAM" id="SSF56059">
    <property type="entry name" value="Glutathione synthetase ATP-binding domain-like"/>
    <property type="match status" value="1"/>
</dbReference>